<protein>
    <submittedName>
        <fullName evidence="1">Uncharacterized protein</fullName>
    </submittedName>
</protein>
<gene>
    <name evidence="1" type="ORF">L0664_15875</name>
</gene>
<dbReference type="RefSeq" id="WP_235226878.1">
    <property type="nucleotide sequence ID" value="NZ_JAKGAQ010000004.1"/>
</dbReference>
<name>A0ABS9CZ52_9RHOB</name>
<dbReference type="Proteomes" id="UP001200557">
    <property type="component" value="Unassembled WGS sequence"/>
</dbReference>
<keyword evidence="2" id="KW-1185">Reference proteome</keyword>
<comment type="caution">
    <text evidence="1">The sequence shown here is derived from an EMBL/GenBank/DDBJ whole genome shotgun (WGS) entry which is preliminary data.</text>
</comment>
<proteinExistence type="predicted"/>
<accession>A0ABS9CZ52</accession>
<sequence length="146" mass="15183">MPTWNSHLSIKYDTGDGEKTITPIESFQPTFAMNAEPMHSVEAINIGVVYLPEQLNFSITVKAVGTATAELTMLAAKGTPFNIVMEEVDEGDVEWSLTEVLLSDCIITNANPSSAAISGAPTATFSGFALGGKVSSAADSAVAGAL</sequence>
<dbReference type="EMBL" id="JAKGAQ010000004">
    <property type="protein sequence ID" value="MCF2872555.1"/>
    <property type="molecule type" value="Genomic_DNA"/>
</dbReference>
<organism evidence="1 2">
    <name type="scientific">Octadecabacter dasysiphoniae</name>
    <dbReference type="NCBI Taxonomy" id="2909341"/>
    <lineage>
        <taxon>Bacteria</taxon>
        <taxon>Pseudomonadati</taxon>
        <taxon>Pseudomonadota</taxon>
        <taxon>Alphaproteobacteria</taxon>
        <taxon>Rhodobacterales</taxon>
        <taxon>Roseobacteraceae</taxon>
        <taxon>Octadecabacter</taxon>
    </lineage>
</organism>
<evidence type="ECO:0000313" key="2">
    <source>
        <dbReference type="Proteomes" id="UP001200557"/>
    </source>
</evidence>
<evidence type="ECO:0000313" key="1">
    <source>
        <dbReference type="EMBL" id="MCF2872555.1"/>
    </source>
</evidence>
<reference evidence="1 2" key="1">
    <citation type="submission" date="2022-01" db="EMBL/GenBank/DDBJ databases">
        <title>Octadecabacter sp. nov., isolated from a marine alga.</title>
        <authorList>
            <person name="Jin M.S."/>
            <person name="Kim H.M."/>
            <person name="Han D.M."/>
            <person name="Jung J.J."/>
            <person name="Jeon C.O."/>
        </authorList>
    </citation>
    <scope>NUCLEOTIDE SEQUENCE [LARGE SCALE GENOMIC DNA]</scope>
    <source>
        <strain evidence="1 2">G9-8</strain>
    </source>
</reference>